<dbReference type="RefSeq" id="WP_345000824.1">
    <property type="nucleotide sequence ID" value="NZ_BAAAXV010000009.1"/>
</dbReference>
<evidence type="ECO:0008006" key="4">
    <source>
        <dbReference type="Google" id="ProtNLM"/>
    </source>
</evidence>
<keyword evidence="1" id="KW-0812">Transmembrane</keyword>
<comment type="caution">
    <text evidence="2">The sequence shown here is derived from an EMBL/GenBank/DDBJ whole genome shotgun (WGS) entry which is preliminary data.</text>
</comment>
<keyword evidence="1" id="KW-1133">Transmembrane helix</keyword>
<feature type="transmembrane region" description="Helical" evidence="1">
    <location>
        <begin position="44"/>
        <end position="67"/>
    </location>
</feature>
<keyword evidence="3" id="KW-1185">Reference proteome</keyword>
<accession>A0ABV5S4N9</accession>
<evidence type="ECO:0000256" key="1">
    <source>
        <dbReference type="SAM" id="Phobius"/>
    </source>
</evidence>
<organism evidence="2 3">
    <name type="scientific">Nonomuraea helvata</name>
    <dbReference type="NCBI Taxonomy" id="37484"/>
    <lineage>
        <taxon>Bacteria</taxon>
        <taxon>Bacillati</taxon>
        <taxon>Actinomycetota</taxon>
        <taxon>Actinomycetes</taxon>
        <taxon>Streptosporangiales</taxon>
        <taxon>Streptosporangiaceae</taxon>
        <taxon>Nonomuraea</taxon>
    </lineage>
</organism>
<dbReference type="Proteomes" id="UP001589532">
    <property type="component" value="Unassembled WGS sequence"/>
</dbReference>
<evidence type="ECO:0000313" key="2">
    <source>
        <dbReference type="EMBL" id="MFB9626632.1"/>
    </source>
</evidence>
<evidence type="ECO:0000313" key="3">
    <source>
        <dbReference type="Proteomes" id="UP001589532"/>
    </source>
</evidence>
<feature type="transmembrane region" description="Helical" evidence="1">
    <location>
        <begin position="129"/>
        <end position="148"/>
    </location>
</feature>
<feature type="transmembrane region" description="Helical" evidence="1">
    <location>
        <begin position="155"/>
        <end position="173"/>
    </location>
</feature>
<proteinExistence type="predicted"/>
<protein>
    <recommendedName>
        <fullName evidence="4">ABC transporter permease</fullName>
    </recommendedName>
</protein>
<feature type="transmembrane region" description="Helical" evidence="1">
    <location>
        <begin position="200"/>
        <end position="217"/>
    </location>
</feature>
<dbReference type="EMBL" id="JBHMBW010000023">
    <property type="protein sequence ID" value="MFB9626632.1"/>
    <property type="molecule type" value="Genomic_DNA"/>
</dbReference>
<sequence>MTGSLALFEARRLLRSPVLWGAAVLALAAAVAGGSAWLPDMTMVTIGSVTASTIVGAAIMISANLAAGRDRRHGLPETLGALPGRAVTRTRAVVLAAPAVGALVAAVMIAAHLGYVWATGPVAGRIDVYEALGGVALAMLAAGVGAALARWTPWLVMPPLLICLLAFAVAVNPRGEYAGGFLPLVMNHSLEWGPRPSRQHLAYLVAVGVVLAAAALLRHGLRPVRAVALLAALAVAVPAGMAATASARSGTKLPAQVCRTYEGVSYCVYPDYVAWIPVWGRALHPVLSAVPERVRARIPVVRQRVPTLRALSEVEGPATWTVWSTDPAQHQALLLGEVAGTLTGLNTAGCHAGRAQAMVALYLVGRAGPLLDAPPPEAWEGRGDRYVVEVPMGANGSLAVPGQLHGSRYGAAEVGYARRLLERPDAAERVRAHWDALTAPGTTIEQALPLLGLREEFPVKEVPCP</sequence>
<name>A0ABV5S4N9_9ACTN</name>
<feature type="transmembrane region" description="Helical" evidence="1">
    <location>
        <begin position="224"/>
        <end position="243"/>
    </location>
</feature>
<reference evidence="2 3" key="1">
    <citation type="submission" date="2024-09" db="EMBL/GenBank/DDBJ databases">
        <authorList>
            <person name="Sun Q."/>
            <person name="Mori K."/>
        </authorList>
    </citation>
    <scope>NUCLEOTIDE SEQUENCE [LARGE SCALE GENOMIC DNA]</scope>
    <source>
        <strain evidence="2 3">JCM 3143</strain>
    </source>
</reference>
<feature type="transmembrane region" description="Helical" evidence="1">
    <location>
        <begin position="92"/>
        <end position="117"/>
    </location>
</feature>
<feature type="transmembrane region" description="Helical" evidence="1">
    <location>
        <begin position="18"/>
        <end position="38"/>
    </location>
</feature>
<gene>
    <name evidence="2" type="ORF">ACFFSA_26390</name>
</gene>
<keyword evidence="1" id="KW-0472">Membrane</keyword>